<name>A0A069A8I9_CLODI</name>
<reference evidence="1" key="1">
    <citation type="submission" date="2014-07" db="EMBL/GenBank/DDBJ databases">
        <authorList>
            <person name="Monot Marc"/>
        </authorList>
    </citation>
    <scope>NUCLEOTIDE SEQUENCE</scope>
    <source>
        <strain evidence="3">7032989</strain>
        <strain evidence="1">7032994</strain>
    </source>
</reference>
<dbReference type="EMBL" id="LK932515">
    <property type="protein sequence ID" value="CDS87315.1"/>
    <property type="molecule type" value="Genomic_DNA"/>
</dbReference>
<dbReference type="AlphaFoldDB" id="A0A069A8I9"/>
<protein>
    <submittedName>
        <fullName evidence="1">Uncharacterized protein</fullName>
    </submittedName>
</protein>
<evidence type="ECO:0000313" key="2">
    <source>
        <dbReference type="EMBL" id="CDS87315.1"/>
    </source>
</evidence>
<sequence length="59" mass="6761">MLLANRDKIIQLASKIVELYNVEDLEATIKAIQYLEKVEINGVIQEEEYNKLLKIIVGS</sequence>
<dbReference type="EMBL" id="LK933537">
    <property type="protein sequence ID" value="CDT81955.1"/>
    <property type="molecule type" value="Genomic_DNA"/>
</dbReference>
<proteinExistence type="predicted"/>
<dbReference type="EMBL" id="LK932400">
    <property type="protein sequence ID" value="CDS86982.1"/>
    <property type="molecule type" value="Genomic_DNA"/>
</dbReference>
<accession>A0A069A8I9</accession>
<evidence type="ECO:0000313" key="3">
    <source>
        <dbReference type="EMBL" id="CDT81955.1"/>
    </source>
</evidence>
<dbReference type="RefSeq" id="WP_021366648.1">
    <property type="nucleotide sequence ID" value="NZ_BBYB01000069.1"/>
</dbReference>
<gene>
    <name evidence="3" type="ORF">BN1095_920027</name>
    <name evidence="2" type="ORF">BN1096_610126</name>
    <name evidence="1" type="ORF">BN1097_610075</name>
</gene>
<evidence type="ECO:0000313" key="1">
    <source>
        <dbReference type="EMBL" id="CDS86982.1"/>
    </source>
</evidence>
<organism evidence="1">
    <name type="scientific">Clostridioides difficile</name>
    <name type="common">Peptoclostridium difficile</name>
    <dbReference type="NCBI Taxonomy" id="1496"/>
    <lineage>
        <taxon>Bacteria</taxon>
        <taxon>Bacillati</taxon>
        <taxon>Bacillota</taxon>
        <taxon>Clostridia</taxon>
        <taxon>Peptostreptococcales</taxon>
        <taxon>Peptostreptococcaceae</taxon>
        <taxon>Clostridioides</taxon>
    </lineage>
</organism>